<evidence type="ECO:0000256" key="1">
    <source>
        <dbReference type="ARBA" id="ARBA00007017"/>
    </source>
</evidence>
<dbReference type="AlphaFoldDB" id="A0A4T0FN16"/>
<dbReference type="GO" id="GO:0006260">
    <property type="term" value="P:DNA replication"/>
    <property type="evidence" value="ECO:0007669"/>
    <property type="project" value="UniProtKB-KW"/>
</dbReference>
<dbReference type="GO" id="GO:0000775">
    <property type="term" value="C:chromosome, centromeric region"/>
    <property type="evidence" value="ECO:0007669"/>
    <property type="project" value="TreeGrafter"/>
</dbReference>
<dbReference type="Proteomes" id="UP000310189">
    <property type="component" value="Unassembled WGS sequence"/>
</dbReference>
<sequence>MYISLCEYSPLWLCHAWLVVDCEEARSEEPMIKISTRSTDAIKDDGEFKLLELDDELVHALEGDGQLHFKGDRDEDAVLCTTNTTYLLKNRIHSNSLTLLQGETKDATHDIMHTFHEILEAYKTPPNLDKIDRVLSHRVLLDASNSSSSDDDSLKYDFDRLASEVQASDDEIRRALSARRIVNFGGELRPVDPQCLLNTLDLILNTLNMVDMSLANFDKDGLVGAIHKEHSIDKTYLSTVLSWYTTSDTSIDAIPFAAEMGLCLLKAQTRPRPYEAFVEDWKSKAGYELSQVCTLDILKGAYLMEAGNIFYFTTASLSKVPATRFQELFKMRTKWFAADLLPFIKDLGDNKEIERMIMKFCRSQTDKSTGMETYTSRQRV</sequence>
<accession>A0A4T0FN16</accession>
<dbReference type="PANTHER" id="PTHR13395:SF6">
    <property type="entry name" value="SISTER CHROMATID COHESION PROTEIN DCC1"/>
    <property type="match status" value="1"/>
</dbReference>
<evidence type="ECO:0008006" key="5">
    <source>
        <dbReference type="Google" id="ProtNLM"/>
    </source>
</evidence>
<comment type="similarity">
    <text evidence="1">Belongs to the DCC1 family.</text>
</comment>
<reference evidence="3 4" key="1">
    <citation type="submission" date="2019-03" db="EMBL/GenBank/DDBJ databases">
        <title>Sequencing 23 genomes of Wallemia ichthyophaga.</title>
        <authorList>
            <person name="Gostincar C."/>
        </authorList>
    </citation>
    <scope>NUCLEOTIDE SEQUENCE [LARGE SCALE GENOMIC DNA]</scope>
    <source>
        <strain evidence="3 4">EXF-5753</strain>
    </source>
</reference>
<proteinExistence type="inferred from homology"/>
<keyword evidence="4" id="KW-1185">Reference proteome</keyword>
<dbReference type="GO" id="GO:0000785">
    <property type="term" value="C:chromatin"/>
    <property type="evidence" value="ECO:0007669"/>
    <property type="project" value="TreeGrafter"/>
</dbReference>
<gene>
    <name evidence="3" type="ORF">E3P99_01803</name>
</gene>
<dbReference type="InterPro" id="IPR019128">
    <property type="entry name" value="Dcc1"/>
</dbReference>
<dbReference type="Pfam" id="PF09724">
    <property type="entry name" value="Dcc1"/>
    <property type="match status" value="1"/>
</dbReference>
<organism evidence="3 4">
    <name type="scientific">Wallemia hederae</name>
    <dbReference type="NCBI Taxonomy" id="1540922"/>
    <lineage>
        <taxon>Eukaryota</taxon>
        <taxon>Fungi</taxon>
        <taxon>Dikarya</taxon>
        <taxon>Basidiomycota</taxon>
        <taxon>Wallemiomycotina</taxon>
        <taxon>Wallemiomycetes</taxon>
        <taxon>Wallemiales</taxon>
        <taxon>Wallemiaceae</taxon>
        <taxon>Wallemia</taxon>
    </lineage>
</organism>
<evidence type="ECO:0000313" key="3">
    <source>
        <dbReference type="EMBL" id="TIA89902.1"/>
    </source>
</evidence>
<name>A0A4T0FN16_9BASI</name>
<protein>
    <recommendedName>
        <fullName evidence="5">Sister chromatid cohesion protein DCC1</fullName>
    </recommendedName>
</protein>
<evidence type="ECO:0000256" key="2">
    <source>
        <dbReference type="ARBA" id="ARBA00022705"/>
    </source>
</evidence>
<dbReference type="OrthoDB" id="276989at2759"/>
<dbReference type="GO" id="GO:0031390">
    <property type="term" value="C:Ctf18 RFC-like complex"/>
    <property type="evidence" value="ECO:0007669"/>
    <property type="project" value="InterPro"/>
</dbReference>
<dbReference type="PANTHER" id="PTHR13395">
    <property type="entry name" value="SISTER CHROMATID COHESION PROTEIN DCC1-RELATED"/>
    <property type="match status" value="1"/>
</dbReference>
<evidence type="ECO:0000313" key="4">
    <source>
        <dbReference type="Proteomes" id="UP000310189"/>
    </source>
</evidence>
<dbReference type="EMBL" id="SPNW01000023">
    <property type="protein sequence ID" value="TIA89902.1"/>
    <property type="molecule type" value="Genomic_DNA"/>
</dbReference>
<dbReference type="GO" id="GO:0034088">
    <property type="term" value="P:maintenance of mitotic sister chromatid cohesion"/>
    <property type="evidence" value="ECO:0007669"/>
    <property type="project" value="TreeGrafter"/>
</dbReference>
<keyword evidence="2" id="KW-0235">DNA replication</keyword>
<comment type="caution">
    <text evidence="3">The sequence shown here is derived from an EMBL/GenBank/DDBJ whole genome shotgun (WGS) entry which is preliminary data.</text>
</comment>